<proteinExistence type="predicted"/>
<dbReference type="EMBL" id="CAJNOR010001297">
    <property type="protein sequence ID" value="CAF1116149.1"/>
    <property type="molecule type" value="Genomic_DNA"/>
</dbReference>
<sequence length="285" mass="33533">MASSTQHCAINDCKRPCRALCLCCDQYLCRDHLNEHDTLINAQIPLLMDQINSLSDQFNHDDGSEFAFLKDLEQWRENAHRAVDQFYEKNLQQCQQIIEIKRNKQKKEFDQMKLNFNELVQQQDATKQQIDSMKQSIQFFEQSIKELPYFHLNINPLAIDDNLIILPTENHQNTSFTFPNKRSSHTEDRSTRWEVEQQSRGITDSMKINILNTMSVLIDTHGPSSIGNLIKDMQNWLNESFGKHWIVQIIDQRQKHSSQTIYPIESLQVKETRLRWTIGIFKHKG</sequence>
<comment type="caution">
    <text evidence="1">The sequence shown here is derived from an EMBL/GenBank/DDBJ whole genome shotgun (WGS) entry which is preliminary data.</text>
</comment>
<dbReference type="Proteomes" id="UP000663852">
    <property type="component" value="Unassembled WGS sequence"/>
</dbReference>
<dbReference type="Proteomes" id="UP000663828">
    <property type="component" value="Unassembled WGS sequence"/>
</dbReference>
<dbReference type="EMBL" id="CAJNOJ010000456">
    <property type="protein sequence ID" value="CAF1454793.1"/>
    <property type="molecule type" value="Genomic_DNA"/>
</dbReference>
<evidence type="ECO:0000313" key="2">
    <source>
        <dbReference type="EMBL" id="CAF1454793.1"/>
    </source>
</evidence>
<reference evidence="1" key="1">
    <citation type="submission" date="2021-02" db="EMBL/GenBank/DDBJ databases">
        <authorList>
            <person name="Nowell W R."/>
        </authorList>
    </citation>
    <scope>NUCLEOTIDE SEQUENCE</scope>
</reference>
<evidence type="ECO:0000313" key="1">
    <source>
        <dbReference type="EMBL" id="CAF1116149.1"/>
    </source>
</evidence>
<dbReference type="AlphaFoldDB" id="A0A814QAL2"/>
<gene>
    <name evidence="2" type="ORF">EDS130_LOCUS39760</name>
    <name evidence="1" type="ORF">XAT740_LOCUS19124</name>
</gene>
<protein>
    <submittedName>
        <fullName evidence="1">Uncharacterized protein</fullName>
    </submittedName>
</protein>
<organism evidence="1 3">
    <name type="scientific">Adineta ricciae</name>
    <name type="common">Rotifer</name>
    <dbReference type="NCBI Taxonomy" id="249248"/>
    <lineage>
        <taxon>Eukaryota</taxon>
        <taxon>Metazoa</taxon>
        <taxon>Spiralia</taxon>
        <taxon>Gnathifera</taxon>
        <taxon>Rotifera</taxon>
        <taxon>Eurotatoria</taxon>
        <taxon>Bdelloidea</taxon>
        <taxon>Adinetida</taxon>
        <taxon>Adinetidae</taxon>
        <taxon>Adineta</taxon>
    </lineage>
</organism>
<keyword evidence="3" id="KW-1185">Reference proteome</keyword>
<name>A0A814QAL2_ADIRI</name>
<evidence type="ECO:0000313" key="3">
    <source>
        <dbReference type="Proteomes" id="UP000663828"/>
    </source>
</evidence>
<accession>A0A814QAL2</accession>
<dbReference type="OrthoDB" id="10001804at2759"/>